<dbReference type="SUPFAM" id="SSF54211">
    <property type="entry name" value="Ribosomal protein S5 domain 2-like"/>
    <property type="match status" value="1"/>
</dbReference>
<feature type="domain" description="PDZ" evidence="2">
    <location>
        <begin position="152"/>
        <end position="230"/>
    </location>
</feature>
<dbReference type="GO" id="GO:0005524">
    <property type="term" value="F:ATP binding"/>
    <property type="evidence" value="ECO:0007669"/>
    <property type="project" value="InterPro"/>
</dbReference>
<comment type="caution">
    <text evidence="3">The sequence shown here is derived from an EMBL/GenBank/DDBJ whole genome shotgun (WGS) entry which is preliminary data.</text>
</comment>
<reference evidence="3 4" key="1">
    <citation type="submission" date="2015-02" db="EMBL/GenBank/DDBJ databases">
        <title>Draft genome sequences of ten Microbacterium spp. with emphasis on heavy metal contaminated environments.</title>
        <authorList>
            <person name="Corretto E."/>
        </authorList>
    </citation>
    <scope>NUCLEOTIDE SEQUENCE [LARGE SCALE GENOMIC DNA]</scope>
    <source>
        <strain evidence="3 4">ARN176</strain>
    </source>
</reference>
<dbReference type="GO" id="GO:0004252">
    <property type="term" value="F:serine-type endopeptidase activity"/>
    <property type="evidence" value="ECO:0007669"/>
    <property type="project" value="UniProtKB-EC"/>
</dbReference>
<dbReference type="Gene3D" id="3.30.230.10">
    <property type="match status" value="1"/>
</dbReference>
<dbReference type="PROSITE" id="PS50106">
    <property type="entry name" value="PDZ"/>
    <property type="match status" value="1"/>
</dbReference>
<dbReference type="InterPro" id="IPR027065">
    <property type="entry name" value="Lon_Prtase"/>
</dbReference>
<accession>A0A0F0LN98</accession>
<evidence type="ECO:0000259" key="2">
    <source>
        <dbReference type="PROSITE" id="PS50106"/>
    </source>
</evidence>
<keyword evidence="4" id="KW-1185">Reference proteome</keyword>
<evidence type="ECO:0000256" key="1">
    <source>
        <dbReference type="SAM" id="Phobius"/>
    </source>
</evidence>
<dbReference type="Proteomes" id="UP000033740">
    <property type="component" value="Unassembled WGS sequence"/>
</dbReference>
<dbReference type="GO" id="GO:0030163">
    <property type="term" value="P:protein catabolic process"/>
    <property type="evidence" value="ECO:0007669"/>
    <property type="project" value="InterPro"/>
</dbReference>
<sequence length="389" mass="40305">MTISPASSGPEQTGHEVPDAIATKAARRASRRTRIGLIAFIASLAALLVLTFLPLPYVIEQPGPVFNTLGEVKDAKGKGVPLISVTGAETHPTKGALDLTTVQVVGNRENPPSWMQLVLAWFEPSKAVVPVDAVFPQGVTSTQRDQANQLMMVDSQQEATAAALRELGHDVPVTIQVASVTDDGAAHGILKAGDTVIAVNGANPADTDAMRAEIQQSAGAPVTLLIERDGAQQEVSVTPKEQTESGTSRWLLGITLQQKYHFPIDVKLQLDNVGGPSAGMMFALGIIDTLTPGALNGGKQVAGTGTITGDGTVGPIGGIRQKLYGARAAGAAYFLAPGSNCDEVYGHVPSGLTVVRTDTLKQSLDALKVIADGGDVAALPTCTAADVKK</sequence>
<name>A0A0F0LN98_9MICO</name>
<dbReference type="InterPro" id="IPR036034">
    <property type="entry name" value="PDZ_sf"/>
</dbReference>
<evidence type="ECO:0000313" key="4">
    <source>
        <dbReference type="Proteomes" id="UP000033740"/>
    </source>
</evidence>
<dbReference type="EC" id="3.4.21.53" evidence="3"/>
<dbReference type="InterPro" id="IPR041489">
    <property type="entry name" value="PDZ_6"/>
</dbReference>
<protein>
    <submittedName>
        <fullName evidence="3">Lon protease 1</fullName>
        <ecNumber evidence="3">3.4.21.53</ecNumber>
    </submittedName>
</protein>
<dbReference type="InterPro" id="IPR008269">
    <property type="entry name" value="Lon_proteolytic"/>
</dbReference>
<dbReference type="AlphaFoldDB" id="A0A0F0LN98"/>
<dbReference type="GO" id="GO:0006508">
    <property type="term" value="P:proteolysis"/>
    <property type="evidence" value="ECO:0007669"/>
    <property type="project" value="UniProtKB-KW"/>
</dbReference>
<evidence type="ECO:0000313" key="3">
    <source>
        <dbReference type="EMBL" id="KJL33021.1"/>
    </source>
</evidence>
<dbReference type="EMBL" id="JYIX01000035">
    <property type="protein sequence ID" value="KJL33021.1"/>
    <property type="molecule type" value="Genomic_DNA"/>
</dbReference>
<dbReference type="PANTHER" id="PTHR10046">
    <property type="entry name" value="ATP DEPENDENT LON PROTEASE FAMILY MEMBER"/>
    <property type="match status" value="1"/>
</dbReference>
<dbReference type="PATRIC" id="fig|582680.6.peg.2262"/>
<keyword evidence="1" id="KW-1133">Transmembrane helix</keyword>
<dbReference type="InterPro" id="IPR001478">
    <property type="entry name" value="PDZ"/>
</dbReference>
<keyword evidence="1" id="KW-0812">Transmembrane</keyword>
<dbReference type="STRING" id="582680.RS86_02196"/>
<dbReference type="InterPro" id="IPR014721">
    <property type="entry name" value="Ribsml_uS5_D2-typ_fold_subgr"/>
</dbReference>
<dbReference type="GO" id="GO:0004176">
    <property type="term" value="F:ATP-dependent peptidase activity"/>
    <property type="evidence" value="ECO:0007669"/>
    <property type="project" value="InterPro"/>
</dbReference>
<dbReference type="Pfam" id="PF05362">
    <property type="entry name" value="Lon_C"/>
    <property type="match status" value="1"/>
</dbReference>
<gene>
    <name evidence="3" type="primary">lon1</name>
    <name evidence="3" type="ORF">RS86_02196</name>
</gene>
<dbReference type="Pfam" id="PF17820">
    <property type="entry name" value="PDZ_6"/>
    <property type="match status" value="1"/>
</dbReference>
<keyword evidence="1" id="KW-0472">Membrane</keyword>
<feature type="transmembrane region" description="Helical" evidence="1">
    <location>
        <begin position="37"/>
        <end position="59"/>
    </location>
</feature>
<keyword evidence="3" id="KW-0645">Protease</keyword>
<organism evidence="3 4">
    <name type="scientific">Microbacterium azadirachtae</name>
    <dbReference type="NCBI Taxonomy" id="582680"/>
    <lineage>
        <taxon>Bacteria</taxon>
        <taxon>Bacillati</taxon>
        <taxon>Actinomycetota</taxon>
        <taxon>Actinomycetes</taxon>
        <taxon>Micrococcales</taxon>
        <taxon>Microbacteriaceae</taxon>
        <taxon>Microbacterium</taxon>
    </lineage>
</organism>
<proteinExistence type="predicted"/>
<dbReference type="InterPro" id="IPR020568">
    <property type="entry name" value="Ribosomal_Su5_D2-typ_SF"/>
</dbReference>
<keyword evidence="3" id="KW-0378">Hydrolase</keyword>
<dbReference type="SUPFAM" id="SSF50156">
    <property type="entry name" value="PDZ domain-like"/>
    <property type="match status" value="1"/>
</dbReference>